<dbReference type="PROSITE" id="PS50885">
    <property type="entry name" value="HAMP"/>
    <property type="match status" value="1"/>
</dbReference>
<keyword evidence="18" id="KW-1185">Reference proteome</keyword>
<dbReference type="GO" id="GO:0005524">
    <property type="term" value="F:ATP binding"/>
    <property type="evidence" value="ECO:0007669"/>
    <property type="project" value="UniProtKB-KW"/>
</dbReference>
<keyword evidence="4" id="KW-1003">Cell membrane</keyword>
<feature type="transmembrane region" description="Helical" evidence="14">
    <location>
        <begin position="181"/>
        <end position="203"/>
    </location>
</feature>
<evidence type="ECO:0000256" key="12">
    <source>
        <dbReference type="ARBA" id="ARBA00023012"/>
    </source>
</evidence>
<evidence type="ECO:0000256" key="10">
    <source>
        <dbReference type="ARBA" id="ARBA00022840"/>
    </source>
</evidence>
<dbReference type="Gene3D" id="6.10.340.10">
    <property type="match status" value="1"/>
</dbReference>
<dbReference type="InterPro" id="IPR050398">
    <property type="entry name" value="HssS/ArlS-like"/>
</dbReference>
<dbReference type="Pfam" id="PF00512">
    <property type="entry name" value="HisKA"/>
    <property type="match status" value="1"/>
</dbReference>
<evidence type="ECO:0000256" key="7">
    <source>
        <dbReference type="ARBA" id="ARBA00022692"/>
    </source>
</evidence>
<protein>
    <recommendedName>
        <fullName evidence="3">histidine kinase</fullName>
        <ecNumber evidence="3">2.7.13.3</ecNumber>
    </recommendedName>
</protein>
<dbReference type="InterPro" id="IPR003594">
    <property type="entry name" value="HATPase_dom"/>
</dbReference>
<dbReference type="eggNOG" id="COG0642">
    <property type="taxonomic scope" value="Bacteria"/>
</dbReference>
<dbReference type="SUPFAM" id="SSF47384">
    <property type="entry name" value="Homodimeric domain of signal transducing histidine kinase"/>
    <property type="match status" value="1"/>
</dbReference>
<evidence type="ECO:0000256" key="4">
    <source>
        <dbReference type="ARBA" id="ARBA00022475"/>
    </source>
</evidence>
<keyword evidence="12" id="KW-0902">Two-component regulatory system</keyword>
<dbReference type="AlphaFoldDB" id="W7Z6B2"/>
<dbReference type="PANTHER" id="PTHR45528">
    <property type="entry name" value="SENSOR HISTIDINE KINASE CPXA"/>
    <property type="match status" value="1"/>
</dbReference>
<dbReference type="InterPro" id="IPR036097">
    <property type="entry name" value="HisK_dim/P_sf"/>
</dbReference>
<dbReference type="STRING" id="1236976.JCM16418_4029"/>
<keyword evidence="7 14" id="KW-0812">Transmembrane</keyword>
<feature type="domain" description="HAMP" evidence="16">
    <location>
        <begin position="204"/>
        <end position="256"/>
    </location>
</feature>
<evidence type="ECO:0000256" key="6">
    <source>
        <dbReference type="ARBA" id="ARBA00022679"/>
    </source>
</evidence>
<keyword evidence="5" id="KW-0597">Phosphoprotein</keyword>
<dbReference type="Pfam" id="PF02518">
    <property type="entry name" value="HATPase_c"/>
    <property type="match status" value="1"/>
</dbReference>
<dbReference type="InterPro" id="IPR003660">
    <property type="entry name" value="HAMP_dom"/>
</dbReference>
<evidence type="ECO:0000313" key="18">
    <source>
        <dbReference type="Proteomes" id="UP000019364"/>
    </source>
</evidence>
<dbReference type="InterPro" id="IPR003661">
    <property type="entry name" value="HisK_dim/P_dom"/>
</dbReference>
<gene>
    <name evidence="17" type="ORF">JCM16418_4029</name>
</gene>
<dbReference type="SMART" id="SM00387">
    <property type="entry name" value="HATPase_c"/>
    <property type="match status" value="1"/>
</dbReference>
<evidence type="ECO:0000256" key="1">
    <source>
        <dbReference type="ARBA" id="ARBA00000085"/>
    </source>
</evidence>
<sequence length="481" mass="54874">MKNKGRIARFRSSLLYRYLFIILIALLFVPIVFPVTLIAYGLFQGTVINPSSSTSVENPYVSKGNLEKTWHEEALKLAYASDIQIEAKIRELKKKYSKANLFWVDQQGKTRIQLPVQPSLPEIWSASYSIDYMKTRSASSVYAVVAFIGDKPSVGRGFMVFEIPYSVTEVRQQSNNSLNGIMIYILLFLLFFIGFIVVSWLFFVRIRKRLLRLEAAMTLSRGEGLPQPIKVKRLDEIGQLENAFNGMVLQLSSSLQREREEEGLRKRLIANLSHDLRTPLTVIRSHMYSMQKEPLSDQGRELLQLTESKISDLSGLIDNLLSYNLLTSGKYKLTPERMDVLRLVRESAAAWYPLWEKEQFEVDIQVQDEPLYWWIDAQWFRRILDNLFQNILRHAHDGKYIGVYTESLPNGSLAVVIIDHGAGMDASIAREKPELGEGSTTAHGAGIGLAIVEFLTREMEIALDIRSSAEGTRVYLYPAVY</sequence>
<evidence type="ECO:0000256" key="8">
    <source>
        <dbReference type="ARBA" id="ARBA00022741"/>
    </source>
</evidence>
<evidence type="ECO:0000259" key="15">
    <source>
        <dbReference type="PROSITE" id="PS50109"/>
    </source>
</evidence>
<evidence type="ECO:0000256" key="11">
    <source>
        <dbReference type="ARBA" id="ARBA00022989"/>
    </source>
</evidence>
<reference evidence="17 18" key="1">
    <citation type="journal article" date="2014" name="Genome Announc.">
        <title>Draft Genome Sequence of Paenibacillus pini JCM 16418T, Isolated from the Rhizosphere of Pine Tree.</title>
        <authorList>
            <person name="Yuki M."/>
            <person name="Oshima K."/>
            <person name="Suda W."/>
            <person name="Oshida Y."/>
            <person name="Kitamura K."/>
            <person name="Iida Y."/>
            <person name="Hattori M."/>
            <person name="Ohkuma M."/>
        </authorList>
    </citation>
    <scope>NUCLEOTIDE SEQUENCE [LARGE SCALE GENOMIC DNA]</scope>
    <source>
        <strain evidence="17 18">JCM 16418</strain>
    </source>
</reference>
<dbReference type="SUPFAM" id="SSF55874">
    <property type="entry name" value="ATPase domain of HSP90 chaperone/DNA topoisomerase II/histidine kinase"/>
    <property type="match status" value="1"/>
</dbReference>
<dbReference type="Proteomes" id="UP000019364">
    <property type="component" value="Unassembled WGS sequence"/>
</dbReference>
<dbReference type="GO" id="GO:0005886">
    <property type="term" value="C:plasma membrane"/>
    <property type="evidence" value="ECO:0007669"/>
    <property type="project" value="UniProtKB-SubCell"/>
</dbReference>
<dbReference type="Gene3D" id="3.30.565.10">
    <property type="entry name" value="Histidine kinase-like ATPase, C-terminal domain"/>
    <property type="match status" value="1"/>
</dbReference>
<name>W7Z6B2_9BACL</name>
<dbReference type="GO" id="GO:0000155">
    <property type="term" value="F:phosphorelay sensor kinase activity"/>
    <property type="evidence" value="ECO:0007669"/>
    <property type="project" value="InterPro"/>
</dbReference>
<dbReference type="PROSITE" id="PS50109">
    <property type="entry name" value="HIS_KIN"/>
    <property type="match status" value="1"/>
</dbReference>
<keyword evidence="10" id="KW-0067">ATP-binding</keyword>
<keyword evidence="8" id="KW-0547">Nucleotide-binding</keyword>
<dbReference type="InterPro" id="IPR036890">
    <property type="entry name" value="HATPase_C_sf"/>
</dbReference>
<dbReference type="InterPro" id="IPR005467">
    <property type="entry name" value="His_kinase_dom"/>
</dbReference>
<keyword evidence="6" id="KW-0808">Transferase</keyword>
<comment type="caution">
    <text evidence="17">The sequence shown here is derived from an EMBL/GenBank/DDBJ whole genome shotgun (WGS) entry which is preliminary data.</text>
</comment>
<dbReference type="EMBL" id="BAVZ01000015">
    <property type="protein sequence ID" value="GAF09869.1"/>
    <property type="molecule type" value="Genomic_DNA"/>
</dbReference>
<keyword evidence="13 14" id="KW-0472">Membrane</keyword>
<evidence type="ECO:0000256" key="2">
    <source>
        <dbReference type="ARBA" id="ARBA00004651"/>
    </source>
</evidence>
<evidence type="ECO:0000256" key="13">
    <source>
        <dbReference type="ARBA" id="ARBA00023136"/>
    </source>
</evidence>
<dbReference type="PANTHER" id="PTHR45528:SF1">
    <property type="entry name" value="SENSOR HISTIDINE KINASE CPXA"/>
    <property type="match status" value="1"/>
</dbReference>
<evidence type="ECO:0000256" key="14">
    <source>
        <dbReference type="SAM" id="Phobius"/>
    </source>
</evidence>
<dbReference type="SMART" id="SM00388">
    <property type="entry name" value="HisKA"/>
    <property type="match status" value="1"/>
</dbReference>
<dbReference type="Gene3D" id="1.10.287.130">
    <property type="match status" value="1"/>
</dbReference>
<dbReference type="RefSeq" id="WP_036651793.1">
    <property type="nucleotide sequence ID" value="NZ_BAVZ01000015.1"/>
</dbReference>
<feature type="transmembrane region" description="Helical" evidence="14">
    <location>
        <begin position="20"/>
        <end position="43"/>
    </location>
</feature>
<accession>W7Z6B2</accession>
<evidence type="ECO:0000256" key="3">
    <source>
        <dbReference type="ARBA" id="ARBA00012438"/>
    </source>
</evidence>
<dbReference type="EC" id="2.7.13.3" evidence="3"/>
<dbReference type="CDD" id="cd06225">
    <property type="entry name" value="HAMP"/>
    <property type="match status" value="1"/>
</dbReference>
<comment type="catalytic activity">
    <reaction evidence="1">
        <text>ATP + protein L-histidine = ADP + protein N-phospho-L-histidine.</text>
        <dbReference type="EC" id="2.7.13.3"/>
    </reaction>
</comment>
<comment type="subcellular location">
    <subcellularLocation>
        <location evidence="2">Cell membrane</location>
        <topology evidence="2">Multi-pass membrane protein</topology>
    </subcellularLocation>
</comment>
<dbReference type="Pfam" id="PF00672">
    <property type="entry name" value="HAMP"/>
    <property type="match status" value="1"/>
</dbReference>
<dbReference type="SMART" id="SM00304">
    <property type="entry name" value="HAMP"/>
    <property type="match status" value="1"/>
</dbReference>
<evidence type="ECO:0000256" key="5">
    <source>
        <dbReference type="ARBA" id="ARBA00022553"/>
    </source>
</evidence>
<evidence type="ECO:0000259" key="16">
    <source>
        <dbReference type="PROSITE" id="PS50885"/>
    </source>
</evidence>
<dbReference type="CDD" id="cd00082">
    <property type="entry name" value="HisKA"/>
    <property type="match status" value="1"/>
</dbReference>
<organism evidence="17 18">
    <name type="scientific">Paenibacillus pini JCM 16418</name>
    <dbReference type="NCBI Taxonomy" id="1236976"/>
    <lineage>
        <taxon>Bacteria</taxon>
        <taxon>Bacillati</taxon>
        <taxon>Bacillota</taxon>
        <taxon>Bacilli</taxon>
        <taxon>Bacillales</taxon>
        <taxon>Paenibacillaceae</taxon>
        <taxon>Paenibacillus</taxon>
    </lineage>
</organism>
<feature type="domain" description="Histidine kinase" evidence="15">
    <location>
        <begin position="271"/>
        <end position="481"/>
    </location>
</feature>
<keyword evidence="11 14" id="KW-1133">Transmembrane helix</keyword>
<proteinExistence type="predicted"/>
<dbReference type="OrthoDB" id="14660at2"/>
<keyword evidence="9 17" id="KW-0418">Kinase</keyword>
<evidence type="ECO:0000256" key="9">
    <source>
        <dbReference type="ARBA" id="ARBA00022777"/>
    </source>
</evidence>
<evidence type="ECO:0000313" key="17">
    <source>
        <dbReference type="EMBL" id="GAF09869.1"/>
    </source>
</evidence>